<feature type="compositionally biased region" description="Basic and acidic residues" evidence="1">
    <location>
        <begin position="44"/>
        <end position="57"/>
    </location>
</feature>
<reference evidence="4" key="1">
    <citation type="submission" date="2016-06" db="EMBL/GenBank/DDBJ databases">
        <title>Parallel loss of symbiosis genes in relatives of nitrogen-fixing non-legume Parasponia.</title>
        <authorList>
            <person name="Van Velzen R."/>
            <person name="Holmer R."/>
            <person name="Bu F."/>
            <person name="Rutten L."/>
            <person name="Van Zeijl A."/>
            <person name="Liu W."/>
            <person name="Santuari L."/>
            <person name="Cao Q."/>
            <person name="Sharma T."/>
            <person name="Shen D."/>
            <person name="Roswanjaya Y."/>
            <person name="Wardhani T."/>
            <person name="Kalhor M.S."/>
            <person name="Jansen J."/>
            <person name="Van den Hoogen J."/>
            <person name="Gungor B."/>
            <person name="Hartog M."/>
            <person name="Hontelez J."/>
            <person name="Verver J."/>
            <person name="Yang W.-C."/>
            <person name="Schijlen E."/>
            <person name="Repin R."/>
            <person name="Schilthuizen M."/>
            <person name="Schranz E."/>
            <person name="Heidstra R."/>
            <person name="Miyata K."/>
            <person name="Fedorova E."/>
            <person name="Kohlen W."/>
            <person name="Bisseling T."/>
            <person name="Smit S."/>
            <person name="Geurts R."/>
        </authorList>
    </citation>
    <scope>NUCLEOTIDE SEQUENCE [LARGE SCALE GENOMIC DNA]</scope>
    <source>
        <strain evidence="4">cv. RG33-2</strain>
    </source>
</reference>
<dbReference type="OrthoDB" id="10434585at2759"/>
<feature type="region of interest" description="Disordered" evidence="1">
    <location>
        <begin position="37"/>
        <end position="72"/>
    </location>
</feature>
<dbReference type="InParanoid" id="A0A2P5FG14"/>
<proteinExistence type="predicted"/>
<accession>A0A2P5FG14</accession>
<feature type="chain" id="PRO_5015113081" evidence="2">
    <location>
        <begin position="24"/>
        <end position="162"/>
    </location>
</feature>
<name>A0A2P5FG14_TREOI</name>
<dbReference type="Proteomes" id="UP000237000">
    <property type="component" value="Unassembled WGS sequence"/>
</dbReference>
<comment type="caution">
    <text evidence="3">The sequence shown here is derived from an EMBL/GenBank/DDBJ whole genome shotgun (WGS) entry which is preliminary data.</text>
</comment>
<evidence type="ECO:0000313" key="3">
    <source>
        <dbReference type="EMBL" id="PON96727.1"/>
    </source>
</evidence>
<evidence type="ECO:0000256" key="1">
    <source>
        <dbReference type="SAM" id="MobiDB-lite"/>
    </source>
</evidence>
<organism evidence="3 4">
    <name type="scientific">Trema orientale</name>
    <name type="common">Charcoal tree</name>
    <name type="synonym">Celtis orientalis</name>
    <dbReference type="NCBI Taxonomy" id="63057"/>
    <lineage>
        <taxon>Eukaryota</taxon>
        <taxon>Viridiplantae</taxon>
        <taxon>Streptophyta</taxon>
        <taxon>Embryophyta</taxon>
        <taxon>Tracheophyta</taxon>
        <taxon>Spermatophyta</taxon>
        <taxon>Magnoliopsida</taxon>
        <taxon>eudicotyledons</taxon>
        <taxon>Gunneridae</taxon>
        <taxon>Pentapetalae</taxon>
        <taxon>rosids</taxon>
        <taxon>fabids</taxon>
        <taxon>Rosales</taxon>
        <taxon>Cannabaceae</taxon>
        <taxon>Trema</taxon>
    </lineage>
</organism>
<gene>
    <name evidence="3" type="ORF">TorRG33x02_074310</name>
</gene>
<sequence length="162" mass="18200">MMITTTTMMVMMMIMMMQKPAFFNMARVIADSSIASSLDSAGESNRRRASGSEETRNGFDGGGGGRRFERGGEVLDARTRRDFLGRLPRRQNRPDLQVTARGRSAIVFLDEVRKVLVRLDRDQGLQVSVRQLALQIYGKATKLPQLHHQLCDLNKNPKSNST</sequence>
<feature type="non-terminal residue" evidence="3">
    <location>
        <position position="162"/>
    </location>
</feature>
<keyword evidence="4" id="KW-1185">Reference proteome</keyword>
<evidence type="ECO:0000256" key="2">
    <source>
        <dbReference type="SAM" id="SignalP"/>
    </source>
</evidence>
<keyword evidence="2" id="KW-0732">Signal</keyword>
<dbReference type="EMBL" id="JXTC01000036">
    <property type="protein sequence ID" value="PON96727.1"/>
    <property type="molecule type" value="Genomic_DNA"/>
</dbReference>
<protein>
    <submittedName>
        <fullName evidence="3">Uncharacterized protein</fullName>
    </submittedName>
</protein>
<feature type="signal peptide" evidence="2">
    <location>
        <begin position="1"/>
        <end position="23"/>
    </location>
</feature>
<evidence type="ECO:0000313" key="4">
    <source>
        <dbReference type="Proteomes" id="UP000237000"/>
    </source>
</evidence>
<dbReference type="AlphaFoldDB" id="A0A2P5FG14"/>